<evidence type="ECO:0000256" key="2">
    <source>
        <dbReference type="SAM" id="SignalP"/>
    </source>
</evidence>
<dbReference type="Proteomes" id="UP000218807">
    <property type="component" value="Unassembled WGS sequence"/>
</dbReference>
<keyword evidence="1" id="KW-0472">Membrane</keyword>
<accession>A0A2A5KKA8</accession>
<feature type="transmembrane region" description="Helical" evidence="1">
    <location>
        <begin position="146"/>
        <end position="166"/>
    </location>
</feature>
<feature type="signal peptide" evidence="2">
    <location>
        <begin position="1"/>
        <end position="24"/>
    </location>
</feature>
<keyword evidence="4" id="KW-1185">Reference proteome</keyword>
<comment type="caution">
    <text evidence="3">The sequence shown here is derived from an EMBL/GenBank/DDBJ whole genome shotgun (WGS) entry which is preliminary data.</text>
</comment>
<gene>
    <name evidence="3" type="ORF">CPT34_29780</name>
</gene>
<feature type="transmembrane region" description="Helical" evidence="1">
    <location>
        <begin position="178"/>
        <end position="196"/>
    </location>
</feature>
<feature type="transmembrane region" description="Helical" evidence="1">
    <location>
        <begin position="104"/>
        <end position="125"/>
    </location>
</feature>
<evidence type="ECO:0000313" key="3">
    <source>
        <dbReference type="EMBL" id="PCK77506.1"/>
    </source>
</evidence>
<feature type="chain" id="PRO_5012201782" evidence="2">
    <location>
        <begin position="25"/>
        <end position="312"/>
    </location>
</feature>
<sequence length="312" mass="32706">MVRAYLFLTFVAALSLLPCLSASAQEPVRLEATVTGAPAADGASIQLRFKDLENDSVVTTSDASLRQVVKQLSAGDQVVVTVNDSKNPENLQSAFVKHIKISPFSAIASVVLSAGAILLLVRMLGARPLGLVKGEDGRFSKSKIQMGLWFLVVFSTYLGITALRVWYLGGGFFGGVNIPTNLLLLTGLSAFTFGAAKAVTSQKMDNAAVAAAPAPGAVGPAPATPKPKAEDAKMSDLFKNDGGDFDLGDTQMMVITFIVVMLFIGSSVVFLQDLTAHATITMPDVDTTLLSIFGLGQGAYLFKKVASKPGDG</sequence>
<keyword evidence="1" id="KW-0812">Transmembrane</keyword>
<reference evidence="3 4" key="1">
    <citation type="submission" date="2017-09" db="EMBL/GenBank/DDBJ databases">
        <title>Comparative genomics of rhizobia isolated from Phaseolus vulgaris in China.</title>
        <authorList>
            <person name="Tong W."/>
        </authorList>
    </citation>
    <scope>NUCLEOTIDE SEQUENCE [LARGE SCALE GENOMIC DNA]</scope>
    <source>
        <strain evidence="3 4">L101</strain>
    </source>
</reference>
<protein>
    <submittedName>
        <fullName evidence="3">Uncharacterized protein</fullName>
    </submittedName>
</protein>
<proteinExistence type="predicted"/>
<evidence type="ECO:0000256" key="1">
    <source>
        <dbReference type="SAM" id="Phobius"/>
    </source>
</evidence>
<organism evidence="3 4">
    <name type="scientific">Rhizobium sophoriradicis</name>
    <dbReference type="NCBI Taxonomy" id="1535245"/>
    <lineage>
        <taxon>Bacteria</taxon>
        <taxon>Pseudomonadati</taxon>
        <taxon>Pseudomonadota</taxon>
        <taxon>Alphaproteobacteria</taxon>
        <taxon>Hyphomicrobiales</taxon>
        <taxon>Rhizobiaceae</taxon>
        <taxon>Rhizobium/Agrobacterium group</taxon>
        <taxon>Rhizobium</taxon>
    </lineage>
</organism>
<evidence type="ECO:0000313" key="4">
    <source>
        <dbReference type="Proteomes" id="UP000218807"/>
    </source>
</evidence>
<dbReference type="AlphaFoldDB" id="A0A2A5KKA8"/>
<dbReference type="EMBL" id="NXDM01000042">
    <property type="protein sequence ID" value="PCK77506.1"/>
    <property type="molecule type" value="Genomic_DNA"/>
</dbReference>
<keyword evidence="1" id="KW-1133">Transmembrane helix</keyword>
<keyword evidence="2" id="KW-0732">Signal</keyword>
<dbReference type="RefSeq" id="WP_096764865.1">
    <property type="nucleotide sequence ID" value="NZ_NXDM01000042.1"/>
</dbReference>
<feature type="transmembrane region" description="Helical" evidence="1">
    <location>
        <begin position="252"/>
        <end position="271"/>
    </location>
</feature>
<name>A0A2A5KKA8_9HYPH</name>